<evidence type="ECO:0000313" key="2">
    <source>
        <dbReference type="EMBL" id="CZS92414.1"/>
    </source>
</evidence>
<gene>
    <name evidence="2" type="ORF">RAG0_02869</name>
</gene>
<dbReference type="Proteomes" id="UP000178912">
    <property type="component" value="Unassembled WGS sequence"/>
</dbReference>
<dbReference type="Gene3D" id="2.130.10.10">
    <property type="entry name" value="YVTN repeat-like/Quinoprotein amine dehydrogenase"/>
    <property type="match status" value="1"/>
</dbReference>
<dbReference type="OrthoDB" id="538223at2759"/>
<keyword evidence="3" id="KW-1185">Reference proteome</keyword>
<dbReference type="InterPro" id="IPR036322">
    <property type="entry name" value="WD40_repeat_dom_sf"/>
</dbReference>
<name>A0A1E1K753_9HELO</name>
<organism evidence="2 3">
    <name type="scientific">Rhynchosporium agropyri</name>
    <dbReference type="NCBI Taxonomy" id="914238"/>
    <lineage>
        <taxon>Eukaryota</taxon>
        <taxon>Fungi</taxon>
        <taxon>Dikarya</taxon>
        <taxon>Ascomycota</taxon>
        <taxon>Pezizomycotina</taxon>
        <taxon>Leotiomycetes</taxon>
        <taxon>Helotiales</taxon>
        <taxon>Ploettnerulaceae</taxon>
        <taxon>Rhynchosporium</taxon>
    </lineage>
</organism>
<dbReference type="SUPFAM" id="SSF50978">
    <property type="entry name" value="WD40 repeat-like"/>
    <property type="match status" value="1"/>
</dbReference>
<reference evidence="3" key="1">
    <citation type="submission" date="2016-03" db="EMBL/GenBank/DDBJ databases">
        <authorList>
            <person name="Guldener U."/>
        </authorList>
    </citation>
    <scope>NUCLEOTIDE SEQUENCE [LARGE SCALE GENOMIC DNA]</scope>
    <source>
        <strain evidence="3">04CH-RAC-A.6.1</strain>
    </source>
</reference>
<dbReference type="InterPro" id="IPR001680">
    <property type="entry name" value="WD40_rpt"/>
</dbReference>
<dbReference type="Pfam" id="PF00400">
    <property type="entry name" value="WD40"/>
    <property type="match status" value="1"/>
</dbReference>
<dbReference type="EMBL" id="FJUX01000012">
    <property type="protein sequence ID" value="CZS92414.1"/>
    <property type="molecule type" value="Genomic_DNA"/>
</dbReference>
<keyword evidence="1" id="KW-0853">WD repeat</keyword>
<protein>
    <submittedName>
        <fullName evidence="2">Uncharacterized protein</fullName>
    </submittedName>
</protein>
<dbReference type="AlphaFoldDB" id="A0A1E1K753"/>
<proteinExistence type="predicted"/>
<evidence type="ECO:0000256" key="1">
    <source>
        <dbReference type="PROSITE-ProRule" id="PRU00221"/>
    </source>
</evidence>
<dbReference type="PROSITE" id="PS50294">
    <property type="entry name" value="WD_REPEATS_REGION"/>
    <property type="match status" value="1"/>
</dbReference>
<feature type="repeat" description="WD" evidence="1">
    <location>
        <begin position="152"/>
        <end position="182"/>
    </location>
</feature>
<dbReference type="PROSITE" id="PS50082">
    <property type="entry name" value="WD_REPEATS_2"/>
    <property type="match status" value="1"/>
</dbReference>
<dbReference type="SMART" id="SM00320">
    <property type="entry name" value="WD40"/>
    <property type="match status" value="1"/>
</dbReference>
<dbReference type="InterPro" id="IPR015943">
    <property type="entry name" value="WD40/YVTN_repeat-like_dom_sf"/>
</dbReference>
<accession>A0A1E1K753</accession>
<evidence type="ECO:0000313" key="3">
    <source>
        <dbReference type="Proteomes" id="UP000178912"/>
    </source>
</evidence>
<sequence>MSSVLQLDVYYLKAPGVTIDKVKQPDPDPLAALEALSLLESVSEGIVMIQKLEALLLNESPTLRVFIHDVTRFTIFTRSIIEQAPLQFSPQRKASFGKHSRAISHPGFTKSPEWKHIRVRYYKSSRAILNLLPLSPSLPTDAATGQQLLPALEGHTSYITSIAFSPDGKQIVSGSDDQTVRR</sequence>